<dbReference type="GeneTree" id="ENSGT00950000183155"/>
<feature type="domain" description="VWFD" evidence="4">
    <location>
        <begin position="316"/>
        <end position="497"/>
    </location>
</feature>
<reference evidence="5" key="2">
    <citation type="submission" date="2025-09" db="UniProtKB">
        <authorList>
            <consortium name="Ensembl"/>
        </authorList>
    </citation>
    <scope>IDENTIFICATION</scope>
</reference>
<evidence type="ECO:0000259" key="4">
    <source>
        <dbReference type="PROSITE" id="PS51233"/>
    </source>
</evidence>
<feature type="domain" description="VWFD" evidence="4">
    <location>
        <begin position="1"/>
        <end position="104"/>
    </location>
</feature>
<dbReference type="GO" id="GO:0005615">
    <property type="term" value="C:extracellular space"/>
    <property type="evidence" value="ECO:0007669"/>
    <property type="project" value="TreeGrafter"/>
</dbReference>
<feature type="domain" description="VWFD" evidence="4">
    <location>
        <begin position="1894"/>
        <end position="2072"/>
    </location>
</feature>
<dbReference type="Proteomes" id="UP000694569">
    <property type="component" value="Unplaced"/>
</dbReference>
<dbReference type="Pfam" id="PF00094">
    <property type="entry name" value="VWD"/>
    <property type="match status" value="7"/>
</dbReference>
<reference evidence="5" key="1">
    <citation type="submission" date="2025-08" db="UniProtKB">
        <authorList>
            <consortium name="Ensembl"/>
        </authorList>
    </citation>
    <scope>IDENTIFICATION</scope>
</reference>
<keyword evidence="3" id="KW-0325">Glycoprotein</keyword>
<dbReference type="SMART" id="SM00214">
    <property type="entry name" value="VWC"/>
    <property type="match status" value="4"/>
</dbReference>
<dbReference type="InterPro" id="IPR001007">
    <property type="entry name" value="VWF_dom"/>
</dbReference>
<evidence type="ECO:0000256" key="3">
    <source>
        <dbReference type="ARBA" id="ARBA00023180"/>
    </source>
</evidence>
<dbReference type="PANTHER" id="PTHR11339:SF244">
    <property type="entry name" value="IGGFC-BINDING PROTEIN"/>
    <property type="match status" value="1"/>
</dbReference>
<dbReference type="PROSITE" id="PS51233">
    <property type="entry name" value="VWFD"/>
    <property type="match status" value="7"/>
</dbReference>
<feature type="domain" description="VWFD" evidence="4">
    <location>
        <begin position="1506"/>
        <end position="1685"/>
    </location>
</feature>
<dbReference type="Gene3D" id="2.10.25.10">
    <property type="entry name" value="Laminin"/>
    <property type="match status" value="6"/>
</dbReference>
<dbReference type="InterPro" id="IPR036084">
    <property type="entry name" value="Ser_inhib-like_sf"/>
</dbReference>
<evidence type="ECO:0000313" key="5">
    <source>
        <dbReference type="Ensembl" id="ENSLLEP00000045836.1"/>
    </source>
</evidence>
<dbReference type="SMART" id="SM00216">
    <property type="entry name" value="VWD"/>
    <property type="match status" value="6"/>
</dbReference>
<dbReference type="SUPFAM" id="SSF57567">
    <property type="entry name" value="Serine protease inhibitors"/>
    <property type="match status" value="6"/>
</dbReference>
<evidence type="ECO:0000256" key="2">
    <source>
        <dbReference type="ARBA" id="ARBA00023157"/>
    </source>
</evidence>
<feature type="domain" description="VWFD" evidence="4">
    <location>
        <begin position="1116"/>
        <end position="1296"/>
    </location>
</feature>
<feature type="domain" description="VWFD" evidence="4">
    <location>
        <begin position="707"/>
        <end position="880"/>
    </location>
</feature>
<organism evidence="5 6">
    <name type="scientific">Leptobrachium leishanense</name>
    <name type="common">Leishan spiny toad</name>
    <dbReference type="NCBI Taxonomy" id="445787"/>
    <lineage>
        <taxon>Eukaryota</taxon>
        <taxon>Metazoa</taxon>
        <taxon>Chordata</taxon>
        <taxon>Craniata</taxon>
        <taxon>Vertebrata</taxon>
        <taxon>Euteleostomi</taxon>
        <taxon>Amphibia</taxon>
        <taxon>Batrachia</taxon>
        <taxon>Anura</taxon>
        <taxon>Pelobatoidea</taxon>
        <taxon>Megophryidae</taxon>
        <taxon>Leptobrachium</taxon>
    </lineage>
</organism>
<dbReference type="Pfam" id="PF01826">
    <property type="entry name" value="TIL"/>
    <property type="match status" value="6"/>
</dbReference>
<dbReference type="CDD" id="cd19941">
    <property type="entry name" value="TIL"/>
    <property type="match status" value="6"/>
</dbReference>
<dbReference type="InterPro" id="IPR025615">
    <property type="entry name" value="TILa_dom"/>
</dbReference>
<dbReference type="InterPro" id="IPR050780">
    <property type="entry name" value="Mucin_vWF_Thrombospondin_sf"/>
</dbReference>
<feature type="domain" description="VWFD" evidence="4">
    <location>
        <begin position="2279"/>
        <end position="2454"/>
    </location>
</feature>
<sequence length="2455" mass="268118">MIMQINNQKSLLPVTLRDGDVKITQSGGSLIVRSAFYLTVFYDWNVLVKLHLPSSFAENVCGMCGNFNGNTNDDLNSPDGVPMNPIEVGKRWKVTDVNGAGTCWDDCNGPCKKCAPLLMAQYGNNSQCGIIALRKDGPFRNCHSLVDPQIYKDSCVYDLCLNDGYQQILCQALKTYSDACQTAGAPVYGWRSLAGCGSMECPSNSTYRACGSACPATCEDINALSKCTEPCIETCECDAGFVMIMGKCTPNEYCGCEYQGRFYAPNDKFWKDNECKERCVCDGSSHKVQCSKTGCKSGEVCKVKNGLLGCYTTTYGICSASGDPHYITYDGLHYNFQGTCEYLLSGLCSNITGRTDFQVKVRNENRGSRVVSYTASVNFTIYNMEIQIRREFPNQVLVNGILSNIPLTLLSGRLSVFQSGRHCVIQTQSGIRVTFDWDARVQVMIPSSYANIVCGLCGNFNNNPSDDLIISDGNGTIINESFAFAKSWKVADVQGCQEVPDKNCPDLKTLEAELKKNNMEGCGILLHGKGPFRDCHAILPPDGYFKDCVFDFCAFGQLQDITCRLIAGYTAACQELKAKVYPWRSETFCPLTCPENSHYDACSSGCPSTCLSLMSYSICNSACKEGCSCDDGFILSGPQCVPLSECGCSYKGLYYKPNDIFFPEDTCENRCLCKPGGSVICSPFLCDTYEECRVEKGVQSCQPNGSSICSAVGQSYYRTFDGFGYDVYGNCSYTFAKTCLHDGSSLTPFHLERQNLLASDPSSSRILTLDVYNYTITVIQGSESLISVNGVLRSLPFDLDFGRLKVIPRGLGVVLSTNFGLIIDSDFSLYVTIPATYHNQMCGLCGNYNDDAEDELEEHNGNVVDFATSWIESELENSCITSESCLGLNQNCPVCPKSKADILAGEKFCGILTTPNKPFSTCNAVVEPSSYVASCVNALCTRTGELCPILQSYVKACRDAGVTVESWRTPTFCPFTCPEHSHYEPCADLCSTSCSSMYDISSCPDSCSEGCQCDAGYFFQSGSCVLPQDCGCYYNSSYYRANQTFVSPDCSQRCTCTSGLSMTCDIYGCGPNEKCIIIDGGLGCVNVDPCKSITCRAKERCVAQGDVPACFPEYTGTCWHWGGIHYQTFDGHSYDFQGTCSYVLARYVGGDSSLEYFSIEEKKDNGGTSSLSFLQLINIYVHGYNITLTKGSYGIAVVNGESVNLPVTLQTGKVSISLSGFFVVLTTEFGLQVFYDNIEQVSVKIPSSYYKETAGLCGNFNEDPKDEMLTMDNKIASSTTEWAESWKIEDEDPFCWDSCHENCLKCDQSQVSIYEGVKYCGLITAEDGPFKECHSKVNPQVIFNNCVNDVCSKDGAQRFSCQALEMYVELCRKEDVTIGSWRQTSGCDFQCPTSSHYESCGTACPANCADRTAPDRCLEPCVETCQCDDGYILSAGTCVNASSCGCIYNNKYYQPNQVFWGDDKCSIQCKCVSTLGIVECKQTSCGAGETCTTLNGIQGCHPVNFSTCVASGDPHFKTFDGKKYDFMGTCIYTLAELCQADTSLPYFSVKIQNEHRGKPTVSSAKSVTLEVYNQSITLTRDYPQRILVNGVVTSIPYTFKGNKIKAFMKGAHAFVRTNFEVTMNFNWDNYARVMVPSSYANVLCGLCGNFNHDPKDDLTPTDDEGVTDHIAFGDRYWVAEVPGCTDGCKKDCPHCDEKQMHRYEDEEYCGILNDVHGPLSQCFGVVDPSPFFDNCVYDSCQYEGYHAVSCAAIAGYVSECQNKGIQIKSWRTPTFCDMSCPTNSHYDLCGTGCHPTCADLSSTVDCVKSCMEGCYCDKGFMLSGDTCVSLSQCGCVFQGQYYKSGEEFYPEGRCKKQCQCLDNGNVNCHDVSCGPGDECVVVNGVRGCFSKTIGTCVVSANWHFLSFDGLGYNFQGTCSYTLARVCGEDTKLGNFSVILENEGLGKDKTATTKLLKVDVYEHEIIMKKGDHWKVQIHGEDHSLPLNLDTGKIVIAQEGASIKLHTDFGLDVLYDAMSLVKVAVPGDYKGATCGLCGDFNDQDNDDFRLPGGQLSGDVDEFGAAWSTSSDECVSGCQEHCDGCDSMRAAIFGRDEMCGLMLLDDGPFAECKELVNATDYFDHCLFDMCASDGQKNTLCDILQAYTIACQDAGVNIKPWRTPTLCPMTCPKNSHYEVCARTCDITCYGIVSPTFCSATCFEGCQCDDGYQFDGSRCVELESCGCVYNGRYLHLGSSLVSPDCLQSCKCGEGGVVSCTDLTCSDEEFCGLESGERGCIKRQGTCSVSAKGSLVTFDKLSVPVSPGVTFDISATCDQSLDSWFRLVAITENCGLEDTVQVSAVHVYIEGLSIALNLLGESRVNGRAVTLPFHTHKALSVTSDGDSVVLRNGDLLELVLSKKGEVIVRVGEELVGSLCGACGNFNRQKSDDLQGPGGKTTADMTRFVASWTAQDFSTCDP</sequence>
<protein>
    <recommendedName>
        <fullName evidence="4">VWFD domain-containing protein</fullName>
    </recommendedName>
</protein>
<dbReference type="SMART" id="SM00215">
    <property type="entry name" value="VWC_out"/>
    <property type="match status" value="6"/>
</dbReference>
<dbReference type="OrthoDB" id="6236007at2759"/>
<dbReference type="GO" id="GO:0031012">
    <property type="term" value="C:extracellular matrix"/>
    <property type="evidence" value="ECO:0007669"/>
    <property type="project" value="TreeGrafter"/>
</dbReference>
<dbReference type="Pfam" id="PF12714">
    <property type="entry name" value="TILa"/>
    <property type="match status" value="5"/>
</dbReference>
<dbReference type="InterPro" id="IPR014853">
    <property type="entry name" value="VWF/SSPO/ZAN-like_Cys-rich_dom"/>
</dbReference>
<dbReference type="InterPro" id="IPR002919">
    <property type="entry name" value="TIL_dom"/>
</dbReference>
<name>A0A8C5R268_9ANUR</name>
<dbReference type="FunFam" id="2.10.25.10:FF:000055">
    <property type="entry name" value="alpha-tectorin isoform X1"/>
    <property type="match status" value="6"/>
</dbReference>
<accession>A0A8C5R268</accession>
<proteinExistence type="predicted"/>
<dbReference type="PANTHER" id="PTHR11339">
    <property type="entry name" value="EXTRACELLULAR MATRIX GLYCOPROTEIN RELATED"/>
    <property type="match status" value="1"/>
</dbReference>
<keyword evidence="2" id="KW-1015">Disulfide bond</keyword>
<dbReference type="Ensembl" id="ENSLLET00000047667.1">
    <property type="protein sequence ID" value="ENSLLEP00000045836.1"/>
    <property type="gene ID" value="ENSLLEG00000029086.1"/>
</dbReference>
<dbReference type="Pfam" id="PF08742">
    <property type="entry name" value="C8"/>
    <property type="match status" value="6"/>
</dbReference>
<dbReference type="SMART" id="SM00832">
    <property type="entry name" value="C8"/>
    <property type="match status" value="6"/>
</dbReference>
<evidence type="ECO:0000313" key="6">
    <source>
        <dbReference type="Proteomes" id="UP000694569"/>
    </source>
</evidence>
<dbReference type="InterPro" id="IPR001846">
    <property type="entry name" value="VWF_type-D"/>
</dbReference>
<evidence type="ECO:0000256" key="1">
    <source>
        <dbReference type="ARBA" id="ARBA00022737"/>
    </source>
</evidence>
<keyword evidence="6" id="KW-1185">Reference proteome</keyword>
<keyword evidence="1" id="KW-0677">Repeat</keyword>